<proteinExistence type="predicted"/>
<gene>
    <name evidence="1" type="ORF">GCM10020366_18040</name>
</gene>
<dbReference type="RefSeq" id="WP_344925517.1">
    <property type="nucleotide sequence ID" value="NZ_BAAAYK010000038.1"/>
</dbReference>
<comment type="caution">
    <text evidence="1">The sequence shown here is derived from an EMBL/GenBank/DDBJ whole genome shotgun (WGS) entry which is preliminary data.</text>
</comment>
<name>A0ABP6RMR5_9PSEU</name>
<accession>A0ABP6RMR5</accession>
<dbReference type="EMBL" id="BAAAYK010000038">
    <property type="protein sequence ID" value="GAA3355938.1"/>
    <property type="molecule type" value="Genomic_DNA"/>
</dbReference>
<organism evidence="1 2">
    <name type="scientific">Saccharopolyspora gregorii</name>
    <dbReference type="NCBI Taxonomy" id="33914"/>
    <lineage>
        <taxon>Bacteria</taxon>
        <taxon>Bacillati</taxon>
        <taxon>Actinomycetota</taxon>
        <taxon>Actinomycetes</taxon>
        <taxon>Pseudonocardiales</taxon>
        <taxon>Pseudonocardiaceae</taxon>
        <taxon>Saccharopolyspora</taxon>
    </lineage>
</organism>
<reference evidence="2" key="1">
    <citation type="journal article" date="2019" name="Int. J. Syst. Evol. Microbiol.">
        <title>The Global Catalogue of Microorganisms (GCM) 10K type strain sequencing project: providing services to taxonomists for standard genome sequencing and annotation.</title>
        <authorList>
            <consortium name="The Broad Institute Genomics Platform"/>
            <consortium name="The Broad Institute Genome Sequencing Center for Infectious Disease"/>
            <person name="Wu L."/>
            <person name="Ma J."/>
        </authorList>
    </citation>
    <scope>NUCLEOTIDE SEQUENCE [LARGE SCALE GENOMIC DNA]</scope>
    <source>
        <strain evidence="2">JCM 9687</strain>
    </source>
</reference>
<protein>
    <submittedName>
        <fullName evidence="1">Uncharacterized protein</fullName>
    </submittedName>
</protein>
<evidence type="ECO:0000313" key="1">
    <source>
        <dbReference type="EMBL" id="GAA3355938.1"/>
    </source>
</evidence>
<evidence type="ECO:0000313" key="2">
    <source>
        <dbReference type="Proteomes" id="UP001500483"/>
    </source>
</evidence>
<dbReference type="Proteomes" id="UP001500483">
    <property type="component" value="Unassembled WGS sequence"/>
</dbReference>
<keyword evidence="2" id="KW-1185">Reference proteome</keyword>
<sequence>MSSTQGQLVLVLMGATAAAPWAALALDSRTVRAKLARRKARRTLRAAGFRTAAGRTASITELPVGRAPARPGSVGSGGALPAEAAAVRDVATSRGVVVRRNSAIGRRSALGRAGAVTPLFSSTVDGDVPGARTVPAVAPPEDVFVSVGAVVALPDEPPGLAA</sequence>